<sequence>MNEHSDFLKKGGFTPAFTPPPEPPAPAWTPEGFARTAVRALIGSLLFNWNKVAHMGVAFSARRNSELVNKADSLDYCVSPDEKGILRGGSLPWSYVRDLCEDSLDERQKSKDVQRTLATLPSHVTFAFNTAPAPALKDENIISTAFKKAGFTHTTRKTFLYRGEAGIDPISLIKSDTRNKIRAAQRDMEIVPMGIDEFFSFYEANLEAIGKTNNFFVKIDQALFEAGASGRDPKVDILAARRKTAEGNSPIEAAIACSCGDDGFYKFTRISYKRGQSSDMEQPPHKHAIKFLVYEAMKRSADRGLVLDVDGTTEGGETLYSRFGVFEETYRNEYSRKTSATLLKGKIIPLLQKIL</sequence>
<name>A0A2W5MXN5_9BACT</name>
<evidence type="ECO:0008006" key="3">
    <source>
        <dbReference type="Google" id="ProtNLM"/>
    </source>
</evidence>
<evidence type="ECO:0000313" key="1">
    <source>
        <dbReference type="EMBL" id="PZQ45098.1"/>
    </source>
</evidence>
<evidence type="ECO:0000313" key="2">
    <source>
        <dbReference type="Proteomes" id="UP000249417"/>
    </source>
</evidence>
<organism evidence="1 2">
    <name type="scientific">Micavibrio aeruginosavorus</name>
    <dbReference type="NCBI Taxonomy" id="349221"/>
    <lineage>
        <taxon>Bacteria</taxon>
        <taxon>Pseudomonadati</taxon>
        <taxon>Bdellovibrionota</taxon>
        <taxon>Bdellovibrionia</taxon>
        <taxon>Bdellovibrionales</taxon>
        <taxon>Pseudobdellovibrionaceae</taxon>
        <taxon>Micavibrio</taxon>
    </lineage>
</organism>
<gene>
    <name evidence="1" type="ORF">DI551_08460</name>
</gene>
<proteinExistence type="predicted"/>
<reference evidence="1 2" key="1">
    <citation type="submission" date="2017-08" db="EMBL/GenBank/DDBJ databases">
        <title>Infants hospitalized years apart are colonized by the same room-sourced microbial strains.</title>
        <authorList>
            <person name="Brooks B."/>
            <person name="Olm M.R."/>
            <person name="Firek B.A."/>
            <person name="Baker R."/>
            <person name="Thomas B.C."/>
            <person name="Morowitz M.J."/>
            <person name="Banfield J.F."/>
        </authorList>
    </citation>
    <scope>NUCLEOTIDE SEQUENCE [LARGE SCALE GENOMIC DNA]</scope>
    <source>
        <strain evidence="1">S2_005_002_R2_29</strain>
    </source>
</reference>
<comment type="caution">
    <text evidence="1">The sequence shown here is derived from an EMBL/GenBank/DDBJ whole genome shotgun (WGS) entry which is preliminary data.</text>
</comment>
<accession>A0A2W5MXN5</accession>
<dbReference type="Proteomes" id="UP000249417">
    <property type="component" value="Unassembled WGS sequence"/>
</dbReference>
<dbReference type="AlphaFoldDB" id="A0A2W5MXN5"/>
<dbReference type="EMBL" id="QFQB01000063">
    <property type="protein sequence ID" value="PZQ45098.1"/>
    <property type="molecule type" value="Genomic_DNA"/>
</dbReference>
<protein>
    <recommendedName>
        <fullName evidence="3">BioF2-like acetyltransferase domain-containing protein</fullName>
    </recommendedName>
</protein>